<evidence type="ECO:0000313" key="2">
    <source>
        <dbReference type="EMBL" id="RDE05783.1"/>
    </source>
</evidence>
<keyword evidence="3" id="KW-1185">Reference proteome</keyword>
<dbReference type="OrthoDB" id="119964at2"/>
<protein>
    <submittedName>
        <fullName evidence="2">Uncharacterized protein</fullName>
    </submittedName>
</protein>
<keyword evidence="1" id="KW-0472">Membrane</keyword>
<feature type="transmembrane region" description="Helical" evidence="1">
    <location>
        <begin position="20"/>
        <end position="38"/>
    </location>
</feature>
<gene>
    <name evidence="2" type="ORF">DVW87_11330</name>
</gene>
<feature type="transmembrane region" description="Helical" evidence="1">
    <location>
        <begin position="81"/>
        <end position="102"/>
    </location>
</feature>
<organism evidence="2 3">
    <name type="scientific">Sphingomonas aracearum</name>
    <dbReference type="NCBI Taxonomy" id="2283317"/>
    <lineage>
        <taxon>Bacteria</taxon>
        <taxon>Pseudomonadati</taxon>
        <taxon>Pseudomonadota</taxon>
        <taxon>Alphaproteobacteria</taxon>
        <taxon>Sphingomonadales</taxon>
        <taxon>Sphingomonadaceae</taxon>
        <taxon>Sphingomonas</taxon>
    </lineage>
</organism>
<dbReference type="AlphaFoldDB" id="A0A369VUM0"/>
<accession>A0A369VUM0</accession>
<keyword evidence="1" id="KW-0812">Transmembrane</keyword>
<sequence length="142" mass="15509">MLRGENNSTPAGRAYLRRFWPTMISYVVALFGATWALRHFHPTGAALVVLSVLPAVPVIAIIGVMGLYIVEERDEYLRQRVVSGMLVGIAVSLSVMTAWGFMEEAGVLPHLPGYFAFVLWCAGWGIGQCLLGLRERHAGHGA</sequence>
<feature type="transmembrane region" description="Helical" evidence="1">
    <location>
        <begin position="44"/>
        <end position="69"/>
    </location>
</feature>
<dbReference type="EMBL" id="QQNB01000002">
    <property type="protein sequence ID" value="RDE05783.1"/>
    <property type="molecule type" value="Genomic_DNA"/>
</dbReference>
<comment type="caution">
    <text evidence="2">The sequence shown here is derived from an EMBL/GenBank/DDBJ whole genome shotgun (WGS) entry which is preliminary data.</text>
</comment>
<dbReference type="Proteomes" id="UP000253918">
    <property type="component" value="Unassembled WGS sequence"/>
</dbReference>
<feature type="transmembrane region" description="Helical" evidence="1">
    <location>
        <begin position="114"/>
        <end position="133"/>
    </location>
</feature>
<evidence type="ECO:0000256" key="1">
    <source>
        <dbReference type="SAM" id="Phobius"/>
    </source>
</evidence>
<evidence type="ECO:0000313" key="3">
    <source>
        <dbReference type="Proteomes" id="UP000253918"/>
    </source>
</evidence>
<dbReference type="RefSeq" id="WP_114687852.1">
    <property type="nucleotide sequence ID" value="NZ_QQNB01000002.1"/>
</dbReference>
<name>A0A369VUM0_9SPHN</name>
<reference evidence="2 3" key="1">
    <citation type="submission" date="2018-07" db="EMBL/GenBank/DDBJ databases">
        <title>a novel species of Sphingomonas isolated from the rhizosphere soil of Araceae plant.</title>
        <authorList>
            <person name="Zhiyong W."/>
            <person name="Qinglan Z."/>
            <person name="Zhiwei F."/>
            <person name="Ding X."/>
            <person name="Gejiao W."/>
            <person name="Shixue Z."/>
        </authorList>
    </citation>
    <scope>NUCLEOTIDE SEQUENCE [LARGE SCALE GENOMIC DNA]</scope>
    <source>
        <strain evidence="2 3">WZY 27</strain>
    </source>
</reference>
<proteinExistence type="predicted"/>
<keyword evidence="1" id="KW-1133">Transmembrane helix</keyword>